<protein>
    <recommendedName>
        <fullName evidence="2">Phage protein Gp37/Gp68</fullName>
    </recommendedName>
</protein>
<reference evidence="1" key="1">
    <citation type="journal article" date="2015" name="Nature">
        <title>Complex archaea that bridge the gap between prokaryotes and eukaryotes.</title>
        <authorList>
            <person name="Spang A."/>
            <person name="Saw J.H."/>
            <person name="Jorgensen S.L."/>
            <person name="Zaremba-Niedzwiedzka K."/>
            <person name="Martijn J."/>
            <person name="Lind A.E."/>
            <person name="van Eijk R."/>
            <person name="Schleper C."/>
            <person name="Guy L."/>
            <person name="Ettema T.J."/>
        </authorList>
    </citation>
    <scope>NUCLEOTIDE SEQUENCE</scope>
</reference>
<name>A0A0F9G931_9ZZZZ</name>
<dbReference type="EMBL" id="LAZR01020976">
    <property type="protein sequence ID" value="KKL86921.1"/>
    <property type="molecule type" value="Genomic_DNA"/>
</dbReference>
<dbReference type="Pfam" id="PF07505">
    <property type="entry name" value="DUF5131"/>
    <property type="match status" value="1"/>
</dbReference>
<proteinExistence type="predicted"/>
<dbReference type="AlphaFoldDB" id="A0A0F9G931"/>
<comment type="caution">
    <text evidence="1">The sequence shown here is derived from an EMBL/GenBank/DDBJ whole genome shotgun (WGS) entry which is preliminary data.</text>
</comment>
<evidence type="ECO:0008006" key="2">
    <source>
        <dbReference type="Google" id="ProtNLM"/>
    </source>
</evidence>
<gene>
    <name evidence="1" type="ORF">LCGC14_1939860</name>
</gene>
<sequence>MRTNGGAKHGTLSGTPHDWEDEWDKAFSHVWLGVSIENQTVLDLRMASIASFPMANLFVSAEPLLEQVDFREWYDVIDWMIVGGESGKGARMMPMDAVARIIDECHERGIPVFFKQWGARKRDPDKSWGGNLYMGEKVEEWPEDTRKDLT</sequence>
<dbReference type="InterPro" id="IPR011101">
    <property type="entry name" value="DUF5131"/>
</dbReference>
<organism evidence="1">
    <name type="scientific">marine sediment metagenome</name>
    <dbReference type="NCBI Taxonomy" id="412755"/>
    <lineage>
        <taxon>unclassified sequences</taxon>
        <taxon>metagenomes</taxon>
        <taxon>ecological metagenomes</taxon>
    </lineage>
</organism>
<accession>A0A0F9G931</accession>
<evidence type="ECO:0000313" key="1">
    <source>
        <dbReference type="EMBL" id="KKL86921.1"/>
    </source>
</evidence>